<sequence>MTGLSLPLQFHGGFTLPDARHAAYLQSVGGGHPVHSSRELALRAGFAEVPLAGIHVLGAAMAAFTAQFAANPVQLLKVESKFLRPAYPGESFELALERLDSEAAAGTPFVAGRYQGYCSNAQGHKVLMLDFKIRVAPAQDRPA</sequence>
<organism evidence="1 2">
    <name type="scientific">Achromobacter pulmonis</name>
    <dbReference type="NCBI Taxonomy" id="1389932"/>
    <lineage>
        <taxon>Bacteria</taxon>
        <taxon>Pseudomonadati</taxon>
        <taxon>Pseudomonadota</taxon>
        <taxon>Betaproteobacteria</taxon>
        <taxon>Burkholderiales</taxon>
        <taxon>Alcaligenaceae</taxon>
        <taxon>Achromobacter</taxon>
    </lineage>
</organism>
<evidence type="ECO:0000313" key="2">
    <source>
        <dbReference type="Proteomes" id="UP000235994"/>
    </source>
</evidence>
<reference evidence="1 2" key="1">
    <citation type="submission" date="2018-01" db="EMBL/GenBank/DDBJ databases">
        <title>The draft genome of an aniline degradation strain ANB-1.</title>
        <authorList>
            <person name="Zhang L."/>
            <person name="Jiang J."/>
        </authorList>
    </citation>
    <scope>NUCLEOTIDE SEQUENCE [LARGE SCALE GENOMIC DNA]</scope>
    <source>
        <strain evidence="1 2">ANB-1</strain>
    </source>
</reference>
<comment type="caution">
    <text evidence="1">The sequence shown here is derived from an EMBL/GenBank/DDBJ whole genome shotgun (WGS) entry which is preliminary data.</text>
</comment>
<evidence type="ECO:0000313" key="1">
    <source>
        <dbReference type="EMBL" id="PND30159.1"/>
    </source>
</evidence>
<dbReference type="InterPro" id="IPR029069">
    <property type="entry name" value="HotDog_dom_sf"/>
</dbReference>
<dbReference type="RefSeq" id="WP_102776107.1">
    <property type="nucleotide sequence ID" value="NZ_POQS01000011.1"/>
</dbReference>
<dbReference type="CDD" id="cd03441">
    <property type="entry name" value="R_hydratase_like"/>
    <property type="match status" value="1"/>
</dbReference>
<dbReference type="SUPFAM" id="SSF54637">
    <property type="entry name" value="Thioesterase/thiol ester dehydrase-isomerase"/>
    <property type="match status" value="1"/>
</dbReference>
<dbReference type="Proteomes" id="UP000235994">
    <property type="component" value="Unassembled WGS sequence"/>
</dbReference>
<keyword evidence="2" id="KW-1185">Reference proteome</keyword>
<accession>A0A2N8K9P7</accession>
<proteinExistence type="predicted"/>
<dbReference type="AlphaFoldDB" id="A0A2N8K9P7"/>
<dbReference type="Gene3D" id="3.10.129.10">
    <property type="entry name" value="Hotdog Thioesterase"/>
    <property type="match status" value="1"/>
</dbReference>
<protein>
    <submittedName>
        <fullName evidence="1">Uncharacterized protein</fullName>
    </submittedName>
</protein>
<name>A0A2N8K9P7_9BURK</name>
<dbReference type="EMBL" id="POQS01000011">
    <property type="protein sequence ID" value="PND30159.1"/>
    <property type="molecule type" value="Genomic_DNA"/>
</dbReference>
<gene>
    <name evidence="1" type="ORF">C1I89_31085</name>
</gene>